<sequence length="199" mass="21705">MTAHSSSSSVASAERSAAEAAAPHLELMRQTSPSALRRKSASVGLLLLWLSDDVLVHLNKQLAPHGMSEKKFDILMLFGLAERGLLDVSVLTPSYIAEYFDVTRSSVTGLLDWLEVRKLLARKSHAEDRRSLVLELTPTGRQLLNDALPDFWSGCESLVAALTPQEIAVFQGLLAKIWSHLKGHGAAGAQEPAKARSRR</sequence>
<dbReference type="AlphaFoldDB" id="A0A7G9RSY9"/>
<dbReference type="InterPro" id="IPR036388">
    <property type="entry name" value="WH-like_DNA-bd_sf"/>
</dbReference>
<feature type="domain" description="HTH marR-type" evidence="1">
    <location>
        <begin position="40"/>
        <end position="179"/>
    </location>
</feature>
<dbReference type="Proteomes" id="UP000515811">
    <property type="component" value="Chromosome"/>
</dbReference>
<dbReference type="SUPFAM" id="SSF46785">
    <property type="entry name" value="Winged helix' DNA-binding domain"/>
    <property type="match status" value="1"/>
</dbReference>
<accession>A0A7G9RSY9</accession>
<dbReference type="RefSeq" id="WP_187599324.1">
    <property type="nucleotide sequence ID" value="NZ_CP060714.1"/>
</dbReference>
<dbReference type="PANTHER" id="PTHR33164">
    <property type="entry name" value="TRANSCRIPTIONAL REGULATOR, MARR FAMILY"/>
    <property type="match status" value="1"/>
</dbReference>
<dbReference type="GO" id="GO:0006950">
    <property type="term" value="P:response to stress"/>
    <property type="evidence" value="ECO:0007669"/>
    <property type="project" value="TreeGrafter"/>
</dbReference>
<organism evidence="2 3">
    <name type="scientific">Diaphorobacter ruginosibacter</name>
    <dbReference type="NCBI Taxonomy" id="1715720"/>
    <lineage>
        <taxon>Bacteria</taxon>
        <taxon>Pseudomonadati</taxon>
        <taxon>Pseudomonadota</taxon>
        <taxon>Betaproteobacteria</taxon>
        <taxon>Burkholderiales</taxon>
        <taxon>Comamonadaceae</taxon>
        <taxon>Diaphorobacter</taxon>
    </lineage>
</organism>
<dbReference type="PRINTS" id="PR00598">
    <property type="entry name" value="HTHMARR"/>
</dbReference>
<proteinExistence type="predicted"/>
<dbReference type="InterPro" id="IPR039422">
    <property type="entry name" value="MarR/SlyA-like"/>
</dbReference>
<evidence type="ECO:0000313" key="2">
    <source>
        <dbReference type="EMBL" id="QNN58714.1"/>
    </source>
</evidence>
<dbReference type="InterPro" id="IPR000835">
    <property type="entry name" value="HTH_MarR-typ"/>
</dbReference>
<keyword evidence="3" id="KW-1185">Reference proteome</keyword>
<dbReference type="PROSITE" id="PS50995">
    <property type="entry name" value="HTH_MARR_2"/>
    <property type="match status" value="1"/>
</dbReference>
<dbReference type="InterPro" id="IPR036390">
    <property type="entry name" value="WH_DNA-bd_sf"/>
</dbReference>
<evidence type="ECO:0000313" key="3">
    <source>
        <dbReference type="Proteomes" id="UP000515811"/>
    </source>
</evidence>
<dbReference type="SMART" id="SM00347">
    <property type="entry name" value="HTH_MARR"/>
    <property type="match status" value="1"/>
</dbReference>
<name>A0A7G9RSY9_9BURK</name>
<dbReference type="KEGG" id="drg:H9K76_07825"/>
<dbReference type="EMBL" id="CP060714">
    <property type="protein sequence ID" value="QNN58714.1"/>
    <property type="molecule type" value="Genomic_DNA"/>
</dbReference>
<dbReference type="Gene3D" id="1.10.10.10">
    <property type="entry name" value="Winged helix-like DNA-binding domain superfamily/Winged helix DNA-binding domain"/>
    <property type="match status" value="1"/>
</dbReference>
<protein>
    <submittedName>
        <fullName evidence="2">MarR family transcriptional regulator</fullName>
    </submittedName>
</protein>
<dbReference type="GO" id="GO:0003700">
    <property type="term" value="F:DNA-binding transcription factor activity"/>
    <property type="evidence" value="ECO:0007669"/>
    <property type="project" value="InterPro"/>
</dbReference>
<gene>
    <name evidence="2" type="ORF">H9K76_07825</name>
</gene>
<reference evidence="2 3" key="1">
    <citation type="submission" date="2020-08" db="EMBL/GenBank/DDBJ databases">
        <title>Genome sequence of Diaphorobacter ruginosibacter DSM 27467T.</title>
        <authorList>
            <person name="Hyun D.-W."/>
            <person name="Bae J.-W."/>
        </authorList>
    </citation>
    <scope>NUCLEOTIDE SEQUENCE [LARGE SCALE GENOMIC DNA]</scope>
    <source>
        <strain evidence="2 3">DSM 27467</strain>
    </source>
</reference>
<dbReference type="Pfam" id="PF12802">
    <property type="entry name" value="MarR_2"/>
    <property type="match status" value="1"/>
</dbReference>
<dbReference type="PANTHER" id="PTHR33164:SF43">
    <property type="entry name" value="HTH-TYPE TRANSCRIPTIONAL REPRESSOR YETL"/>
    <property type="match status" value="1"/>
</dbReference>
<evidence type="ECO:0000259" key="1">
    <source>
        <dbReference type="PROSITE" id="PS50995"/>
    </source>
</evidence>